<dbReference type="EMBL" id="JBBHJY010000006">
    <property type="protein sequence ID" value="MEJ6010831.1"/>
    <property type="molecule type" value="Genomic_DNA"/>
</dbReference>
<dbReference type="Gene3D" id="1.10.260.40">
    <property type="entry name" value="lambda repressor-like DNA-binding domains"/>
    <property type="match status" value="1"/>
</dbReference>
<dbReference type="Pfam" id="PF13377">
    <property type="entry name" value="Peripla_BP_3"/>
    <property type="match status" value="1"/>
</dbReference>
<keyword evidence="3" id="KW-0804">Transcription</keyword>
<evidence type="ECO:0000256" key="3">
    <source>
        <dbReference type="ARBA" id="ARBA00023163"/>
    </source>
</evidence>
<dbReference type="InterPro" id="IPR010982">
    <property type="entry name" value="Lambda_DNA-bd_dom_sf"/>
</dbReference>
<keyword evidence="2 5" id="KW-0238">DNA-binding</keyword>
<dbReference type="PANTHER" id="PTHR30146:SF153">
    <property type="entry name" value="LACTOSE OPERON REPRESSOR"/>
    <property type="match status" value="1"/>
</dbReference>
<dbReference type="SMART" id="SM00354">
    <property type="entry name" value="HTH_LACI"/>
    <property type="match status" value="1"/>
</dbReference>
<dbReference type="InterPro" id="IPR000843">
    <property type="entry name" value="HTH_LacI"/>
</dbReference>
<evidence type="ECO:0000313" key="6">
    <source>
        <dbReference type="Proteomes" id="UP001379235"/>
    </source>
</evidence>
<sequence>MKSKQATIYEVAAAAGVAIKTVSRVINDETGVSAATREKVREAVRQLSYRPNRDARNLASSRSHFLALVFDEAASQFVIDIEHGIASAAGEQRHVIVEAVTGSRLAVVEAVEALLTTSRPDCLILLPPVADNAPLIQRLDSRGVRYARLSTRLLGNSSCQVLLDDADAAQKMVQYLVSLGHREIGFIRDKEGPETEDLRLHGYKAGLRNAGISFDPSLVEHGNGSFASGAYAASLLSSNRARPTAVFAASDEMALGVLSFAGRKGLSIPDQLSVCSFGNSNLTQLVWPPLTTVGFSYSLIAQTAVRRLLTVAEYIGDEVPAPSRFAAEITPGGTTASPAPGS</sequence>
<dbReference type="SUPFAM" id="SSF47413">
    <property type="entry name" value="lambda repressor-like DNA-binding domains"/>
    <property type="match status" value="1"/>
</dbReference>
<dbReference type="PROSITE" id="PS50932">
    <property type="entry name" value="HTH_LACI_2"/>
    <property type="match status" value="1"/>
</dbReference>
<dbReference type="RefSeq" id="WP_339967656.1">
    <property type="nucleotide sequence ID" value="NZ_JBBHJY010000006.1"/>
</dbReference>
<evidence type="ECO:0000259" key="4">
    <source>
        <dbReference type="PROSITE" id="PS50932"/>
    </source>
</evidence>
<dbReference type="CDD" id="cd01392">
    <property type="entry name" value="HTH_LacI"/>
    <property type="match status" value="1"/>
</dbReference>
<dbReference type="PANTHER" id="PTHR30146">
    <property type="entry name" value="LACI-RELATED TRANSCRIPTIONAL REPRESSOR"/>
    <property type="match status" value="1"/>
</dbReference>
<dbReference type="InterPro" id="IPR028082">
    <property type="entry name" value="Peripla_BP_I"/>
</dbReference>
<keyword evidence="6" id="KW-1185">Reference proteome</keyword>
<evidence type="ECO:0000313" key="5">
    <source>
        <dbReference type="EMBL" id="MEJ6010831.1"/>
    </source>
</evidence>
<keyword evidence="1" id="KW-0805">Transcription regulation</keyword>
<comment type="caution">
    <text evidence="5">The sequence shown here is derived from an EMBL/GenBank/DDBJ whole genome shotgun (WGS) entry which is preliminary data.</text>
</comment>
<organism evidence="5 6">
    <name type="scientific">Novosphingobium aquae</name>
    <dbReference type="NCBI Taxonomy" id="3133435"/>
    <lineage>
        <taxon>Bacteria</taxon>
        <taxon>Pseudomonadati</taxon>
        <taxon>Pseudomonadota</taxon>
        <taxon>Alphaproteobacteria</taxon>
        <taxon>Sphingomonadales</taxon>
        <taxon>Sphingomonadaceae</taxon>
        <taxon>Novosphingobium</taxon>
    </lineage>
</organism>
<proteinExistence type="predicted"/>
<feature type="domain" description="HTH lacI-type" evidence="4">
    <location>
        <begin position="6"/>
        <end position="60"/>
    </location>
</feature>
<evidence type="ECO:0000256" key="1">
    <source>
        <dbReference type="ARBA" id="ARBA00023015"/>
    </source>
</evidence>
<dbReference type="GO" id="GO:0003677">
    <property type="term" value="F:DNA binding"/>
    <property type="evidence" value="ECO:0007669"/>
    <property type="project" value="UniProtKB-KW"/>
</dbReference>
<dbReference type="Pfam" id="PF00356">
    <property type="entry name" value="LacI"/>
    <property type="match status" value="1"/>
</dbReference>
<accession>A0ABU8SA56</accession>
<dbReference type="Proteomes" id="UP001379235">
    <property type="component" value="Unassembled WGS sequence"/>
</dbReference>
<reference evidence="5 6" key="1">
    <citation type="submission" date="2024-03" db="EMBL/GenBank/DDBJ databases">
        <authorList>
            <person name="Jo J.-H."/>
        </authorList>
    </citation>
    <scope>NUCLEOTIDE SEQUENCE [LARGE SCALE GENOMIC DNA]</scope>
    <source>
        <strain evidence="5 6">AS3R-12</strain>
    </source>
</reference>
<name>A0ABU8SA56_9SPHN</name>
<dbReference type="Gene3D" id="3.40.50.2300">
    <property type="match status" value="2"/>
</dbReference>
<dbReference type="SUPFAM" id="SSF53822">
    <property type="entry name" value="Periplasmic binding protein-like I"/>
    <property type="match status" value="1"/>
</dbReference>
<gene>
    <name evidence="5" type="ORF">WG900_12985</name>
</gene>
<evidence type="ECO:0000256" key="2">
    <source>
        <dbReference type="ARBA" id="ARBA00023125"/>
    </source>
</evidence>
<dbReference type="InterPro" id="IPR046335">
    <property type="entry name" value="LacI/GalR-like_sensor"/>
</dbReference>
<protein>
    <submittedName>
        <fullName evidence="5">LacI family DNA-binding transcriptional regulator</fullName>
    </submittedName>
</protein>